<dbReference type="SUPFAM" id="SSF52047">
    <property type="entry name" value="RNI-like"/>
    <property type="match status" value="1"/>
</dbReference>
<evidence type="ECO:0000313" key="2">
    <source>
        <dbReference type="EMBL" id="KTD75198.1"/>
    </source>
</evidence>
<dbReference type="Proteomes" id="UP000054729">
    <property type="component" value="Unassembled WGS sequence"/>
</dbReference>
<dbReference type="InterPro" id="IPR001611">
    <property type="entry name" value="Leu-rich_rpt"/>
</dbReference>
<protein>
    <submittedName>
        <fullName evidence="2">Leucine-rich repeat-containing protein</fullName>
    </submittedName>
</protein>
<dbReference type="Pfam" id="PF00560">
    <property type="entry name" value="LRR_1"/>
    <property type="match status" value="1"/>
</dbReference>
<comment type="caution">
    <text evidence="2">The sequence shown here is derived from an EMBL/GenBank/DDBJ whole genome shotgun (WGS) entry which is preliminary data.</text>
</comment>
<evidence type="ECO:0000256" key="1">
    <source>
        <dbReference type="SAM" id="MobiDB-lite"/>
    </source>
</evidence>
<dbReference type="InterPro" id="IPR032675">
    <property type="entry name" value="LRR_dom_sf"/>
</dbReference>
<evidence type="ECO:0000313" key="3">
    <source>
        <dbReference type="Proteomes" id="UP000054729"/>
    </source>
</evidence>
<dbReference type="AlphaFoldDB" id="A0A0W1A1G4"/>
<dbReference type="RefSeq" id="WP_058481814.1">
    <property type="nucleotide sequence ID" value="NZ_CAAAIQ010000038.1"/>
</dbReference>
<sequence length="234" mass="26007">MITKHEIENEFWQRIEKCRTQGNSLLNSSRLKLHLLGEKRLAELMREIPKGVTALDLSWNSLDELGAEALKTALQGIPKNITTLDLSNNGLDKLDLPALAKVLATIPNHVTFVHLGDNGFFINKSTKEIDAFLQQLGIRRRSNLSGNGESSLARALAPMALLTQENSTNNPRLPALPIDVAAHILSFLDTNHKPKNQIGFFQQQLKKTIETIEKIKSSKSSQNNPEAPNSMSRN</sequence>
<dbReference type="PATRIC" id="fig|66969.6.peg.3529"/>
<dbReference type="OrthoDB" id="5652955at2"/>
<name>A0A0W1A1G4_9GAMM</name>
<keyword evidence="3" id="KW-1185">Reference proteome</keyword>
<dbReference type="EMBL" id="LNZB01000060">
    <property type="protein sequence ID" value="KTD75198.1"/>
    <property type="molecule type" value="Genomic_DNA"/>
</dbReference>
<dbReference type="Gene3D" id="3.80.10.10">
    <property type="entry name" value="Ribonuclease Inhibitor"/>
    <property type="match status" value="1"/>
</dbReference>
<feature type="region of interest" description="Disordered" evidence="1">
    <location>
        <begin position="215"/>
        <end position="234"/>
    </location>
</feature>
<feature type="compositionally biased region" description="Polar residues" evidence="1">
    <location>
        <begin position="222"/>
        <end position="234"/>
    </location>
</feature>
<reference evidence="2 3" key="1">
    <citation type="submission" date="2015-11" db="EMBL/GenBank/DDBJ databases">
        <title>Genomic analysis of 38 Legionella species identifies large and diverse effector repertoires.</title>
        <authorList>
            <person name="Burstein D."/>
            <person name="Amaro F."/>
            <person name="Zusman T."/>
            <person name="Lifshitz Z."/>
            <person name="Cohen O."/>
            <person name="Gilbert J.A."/>
            <person name="Pupko T."/>
            <person name="Shuman H.A."/>
            <person name="Segal G."/>
        </authorList>
    </citation>
    <scope>NUCLEOTIDE SEQUENCE [LARGE SCALE GENOMIC DNA]</scope>
    <source>
        <strain evidence="2 3">ATCC 51914</strain>
    </source>
</reference>
<accession>A0A0W1A1G4</accession>
<gene>
    <name evidence="2" type="primary">legL6_2</name>
    <name evidence="2" type="ORF">Lwal_3239</name>
</gene>
<proteinExistence type="predicted"/>
<organism evidence="2 3">
    <name type="scientific">Legionella waltersii</name>
    <dbReference type="NCBI Taxonomy" id="66969"/>
    <lineage>
        <taxon>Bacteria</taxon>
        <taxon>Pseudomonadati</taxon>
        <taxon>Pseudomonadota</taxon>
        <taxon>Gammaproteobacteria</taxon>
        <taxon>Legionellales</taxon>
        <taxon>Legionellaceae</taxon>
        <taxon>Legionella</taxon>
    </lineage>
</organism>